<dbReference type="GO" id="GO:0022857">
    <property type="term" value="F:transmembrane transporter activity"/>
    <property type="evidence" value="ECO:0007669"/>
    <property type="project" value="InterPro"/>
</dbReference>
<evidence type="ECO:0000256" key="1">
    <source>
        <dbReference type="ARBA" id="ARBA00004141"/>
    </source>
</evidence>
<keyword evidence="9" id="KW-1185">Reference proteome</keyword>
<evidence type="ECO:0000256" key="2">
    <source>
        <dbReference type="ARBA" id="ARBA00022448"/>
    </source>
</evidence>
<evidence type="ECO:0000256" key="6">
    <source>
        <dbReference type="ARBA" id="ARBA00037968"/>
    </source>
</evidence>
<keyword evidence="3 7" id="KW-0812">Transmembrane</keyword>
<feature type="transmembrane region" description="Helical" evidence="7">
    <location>
        <begin position="346"/>
        <end position="366"/>
    </location>
</feature>
<keyword evidence="4 7" id="KW-1133">Transmembrane helix</keyword>
<reference evidence="8 9" key="1">
    <citation type="journal article" date="2019" name="Nat. Ecol. Evol.">
        <title>Megaphylogeny resolves global patterns of mushroom evolution.</title>
        <authorList>
            <person name="Varga T."/>
            <person name="Krizsan K."/>
            <person name="Foldi C."/>
            <person name="Dima B."/>
            <person name="Sanchez-Garcia M."/>
            <person name="Sanchez-Ramirez S."/>
            <person name="Szollosi G.J."/>
            <person name="Szarkandi J.G."/>
            <person name="Papp V."/>
            <person name="Albert L."/>
            <person name="Andreopoulos W."/>
            <person name="Angelini C."/>
            <person name="Antonin V."/>
            <person name="Barry K.W."/>
            <person name="Bougher N.L."/>
            <person name="Buchanan P."/>
            <person name="Buyck B."/>
            <person name="Bense V."/>
            <person name="Catcheside P."/>
            <person name="Chovatia M."/>
            <person name="Cooper J."/>
            <person name="Damon W."/>
            <person name="Desjardin D."/>
            <person name="Finy P."/>
            <person name="Geml J."/>
            <person name="Haridas S."/>
            <person name="Hughes K."/>
            <person name="Justo A."/>
            <person name="Karasinski D."/>
            <person name="Kautmanova I."/>
            <person name="Kiss B."/>
            <person name="Kocsube S."/>
            <person name="Kotiranta H."/>
            <person name="LaButti K.M."/>
            <person name="Lechner B.E."/>
            <person name="Liimatainen K."/>
            <person name="Lipzen A."/>
            <person name="Lukacs Z."/>
            <person name="Mihaltcheva S."/>
            <person name="Morgado L.N."/>
            <person name="Niskanen T."/>
            <person name="Noordeloos M.E."/>
            <person name="Ohm R.A."/>
            <person name="Ortiz-Santana B."/>
            <person name="Ovrebo C."/>
            <person name="Racz N."/>
            <person name="Riley R."/>
            <person name="Savchenko A."/>
            <person name="Shiryaev A."/>
            <person name="Soop K."/>
            <person name="Spirin V."/>
            <person name="Szebenyi C."/>
            <person name="Tomsovsky M."/>
            <person name="Tulloss R.E."/>
            <person name="Uehling J."/>
            <person name="Grigoriev I.V."/>
            <person name="Vagvolgyi C."/>
            <person name="Papp T."/>
            <person name="Martin F.M."/>
            <person name="Miettinen O."/>
            <person name="Hibbett D.S."/>
            <person name="Nagy L.G."/>
        </authorList>
    </citation>
    <scope>NUCLEOTIDE SEQUENCE [LARGE SCALE GENOMIC DNA]</scope>
    <source>
        <strain evidence="8 9">CBS 309.79</strain>
    </source>
</reference>
<name>A0A5C3QI22_9AGAR</name>
<dbReference type="InterPro" id="IPR036259">
    <property type="entry name" value="MFS_trans_sf"/>
</dbReference>
<dbReference type="EMBL" id="ML178825">
    <property type="protein sequence ID" value="TFL01382.1"/>
    <property type="molecule type" value="Genomic_DNA"/>
</dbReference>
<evidence type="ECO:0000313" key="8">
    <source>
        <dbReference type="EMBL" id="TFL01382.1"/>
    </source>
</evidence>
<dbReference type="InterPro" id="IPR011701">
    <property type="entry name" value="MFS"/>
</dbReference>
<feature type="transmembrane region" description="Helical" evidence="7">
    <location>
        <begin position="214"/>
        <end position="234"/>
    </location>
</feature>
<dbReference type="PANTHER" id="PTHR43791">
    <property type="entry name" value="PERMEASE-RELATED"/>
    <property type="match status" value="1"/>
</dbReference>
<proteinExistence type="inferred from homology"/>
<dbReference type="GO" id="GO:0016020">
    <property type="term" value="C:membrane"/>
    <property type="evidence" value="ECO:0007669"/>
    <property type="project" value="UniProtKB-SubCell"/>
</dbReference>
<feature type="transmembrane region" description="Helical" evidence="7">
    <location>
        <begin position="91"/>
        <end position="109"/>
    </location>
</feature>
<protein>
    <submittedName>
        <fullName evidence="8">Major facilitator superfamily domain-containing protein</fullName>
    </submittedName>
</protein>
<dbReference type="OrthoDB" id="6730379at2759"/>
<feature type="transmembrane region" description="Helical" evidence="7">
    <location>
        <begin position="318"/>
        <end position="339"/>
    </location>
</feature>
<sequence length="520" mass="59006">MTENDDRSSTEAGVHHVEHVLDKKMVDTAAAYDRDTPLSEEDALRVRRKIDWHLMPLMCILYLCNFADKASLGQSAILGIFPGAHLTQNQFNWLGTIFYIAFLVFQYPQNIAMQRYPVGKWMTMNIIIWSIALLCHAACDSFAGLFVCRFILGACEGAITPGFLIVTSMFYTREEQTRRVGYWYLMNGFAIIFLGLVSFGLLHIRSTKFMPWQWLMIITGLLTLVVGVLFWFLFPDSPTSAWFLTEEERVMAVQRIKVNQAGIENKVWKQEQFIETLRDPKTWLFCLFAAISNLFNSLINQRLIIVSQFGFSIYNTTLLGMVDGAVEIIMIYIGVILATSRPIGRAYAAVILFIPGILGEILVNTLPSKNNVGLLLSFYLALGSICAFIIFLGWVAPTTAGHTKRISTNAIVMVGYCIGNIAGPFMWKKEYQPRNRVPWTVITVSSFLSCVLLLVIRYMLAKENKRRDQEQHDSAYDEVYIATGVEGQKGGGEKGVEKRKVDKAFLDLTDIQNREFRYIL</sequence>
<comment type="subcellular location">
    <subcellularLocation>
        <location evidence="1">Membrane</location>
        <topology evidence="1">Multi-pass membrane protein</topology>
    </subcellularLocation>
</comment>
<feature type="transmembrane region" description="Helical" evidence="7">
    <location>
        <begin position="372"/>
        <end position="396"/>
    </location>
</feature>
<accession>A0A5C3QI22</accession>
<keyword evidence="5 7" id="KW-0472">Membrane</keyword>
<evidence type="ECO:0000256" key="5">
    <source>
        <dbReference type="ARBA" id="ARBA00023136"/>
    </source>
</evidence>
<evidence type="ECO:0000256" key="4">
    <source>
        <dbReference type="ARBA" id="ARBA00022989"/>
    </source>
</evidence>
<dbReference type="SUPFAM" id="SSF103473">
    <property type="entry name" value="MFS general substrate transporter"/>
    <property type="match status" value="1"/>
</dbReference>
<gene>
    <name evidence="8" type="ORF">BDV98DRAFT_656227</name>
</gene>
<evidence type="ECO:0000313" key="9">
    <source>
        <dbReference type="Proteomes" id="UP000305067"/>
    </source>
</evidence>
<dbReference type="FunFam" id="1.20.1250.20:FF:000064">
    <property type="entry name" value="MFS allantoate transporter"/>
    <property type="match status" value="1"/>
</dbReference>
<feature type="transmembrane region" description="Helical" evidence="7">
    <location>
        <begin position="439"/>
        <end position="460"/>
    </location>
</feature>
<dbReference type="Pfam" id="PF07690">
    <property type="entry name" value="MFS_1"/>
    <property type="match status" value="1"/>
</dbReference>
<feature type="transmembrane region" description="Helical" evidence="7">
    <location>
        <begin position="182"/>
        <end position="202"/>
    </location>
</feature>
<dbReference type="STRING" id="1884261.A0A5C3QI22"/>
<dbReference type="Proteomes" id="UP000305067">
    <property type="component" value="Unassembled WGS sequence"/>
</dbReference>
<evidence type="ECO:0000256" key="7">
    <source>
        <dbReference type="SAM" id="Phobius"/>
    </source>
</evidence>
<dbReference type="AlphaFoldDB" id="A0A5C3QI22"/>
<organism evidence="8 9">
    <name type="scientific">Pterulicium gracile</name>
    <dbReference type="NCBI Taxonomy" id="1884261"/>
    <lineage>
        <taxon>Eukaryota</taxon>
        <taxon>Fungi</taxon>
        <taxon>Dikarya</taxon>
        <taxon>Basidiomycota</taxon>
        <taxon>Agaricomycotina</taxon>
        <taxon>Agaricomycetes</taxon>
        <taxon>Agaricomycetidae</taxon>
        <taxon>Agaricales</taxon>
        <taxon>Pleurotineae</taxon>
        <taxon>Pterulaceae</taxon>
        <taxon>Pterulicium</taxon>
    </lineage>
</organism>
<comment type="similarity">
    <text evidence="6">Belongs to the major facilitator superfamily. Allantoate permease family.</text>
</comment>
<feature type="transmembrane region" description="Helical" evidence="7">
    <location>
        <begin position="121"/>
        <end position="139"/>
    </location>
</feature>
<dbReference type="Gene3D" id="1.20.1250.20">
    <property type="entry name" value="MFS general substrate transporter like domains"/>
    <property type="match status" value="2"/>
</dbReference>
<feature type="transmembrane region" description="Helical" evidence="7">
    <location>
        <begin position="408"/>
        <end position="427"/>
    </location>
</feature>
<keyword evidence="2" id="KW-0813">Transport</keyword>
<evidence type="ECO:0000256" key="3">
    <source>
        <dbReference type="ARBA" id="ARBA00022692"/>
    </source>
</evidence>
<dbReference type="PANTHER" id="PTHR43791:SF63">
    <property type="entry name" value="HIGH AFFINITY CYSTEINE TRANSPORTER"/>
    <property type="match status" value="1"/>
</dbReference>